<name>A0A8J9YFU9_9NEOP</name>
<dbReference type="AlphaFoldDB" id="A0A8J9YFU9"/>
<sequence>MLRSLSICLVILGVAGVTRSISTKVDFGEEEATVVKNTSKEDEDVEVKHTIVVSTKLKNNNRRGLHTDGDSADLTHSIVGKKENKEDSGEVPVLKGYRSLETTQIRTPDSRFKPTTYVYPEFVLQNRQDEFDFYPNYVANPSQWKPTSFFNNINSWNQGLDNYARSNRPDYQKFHRRVSNDGVREFYCRKCRELNGPRGCVESKTRSWLYESTTPKIKIDGKIAKLN</sequence>
<proteinExistence type="predicted"/>
<dbReference type="Proteomes" id="UP000838878">
    <property type="component" value="Chromosome 4"/>
</dbReference>
<feature type="non-terminal residue" evidence="2">
    <location>
        <position position="227"/>
    </location>
</feature>
<keyword evidence="1" id="KW-0732">Signal</keyword>
<feature type="signal peptide" evidence="1">
    <location>
        <begin position="1"/>
        <end position="20"/>
    </location>
</feature>
<dbReference type="OrthoDB" id="7449519at2759"/>
<evidence type="ECO:0000256" key="1">
    <source>
        <dbReference type="SAM" id="SignalP"/>
    </source>
</evidence>
<evidence type="ECO:0000313" key="3">
    <source>
        <dbReference type="Proteomes" id="UP000838878"/>
    </source>
</evidence>
<feature type="chain" id="PRO_5035479359" evidence="1">
    <location>
        <begin position="21"/>
        <end position="227"/>
    </location>
</feature>
<reference evidence="2" key="1">
    <citation type="submission" date="2021-12" db="EMBL/GenBank/DDBJ databases">
        <authorList>
            <person name="Martin H S."/>
        </authorList>
    </citation>
    <scope>NUCLEOTIDE SEQUENCE</scope>
</reference>
<accession>A0A8J9YFU9</accession>
<protein>
    <submittedName>
        <fullName evidence="2">Uncharacterized protein</fullName>
    </submittedName>
</protein>
<dbReference type="EMBL" id="OV170224">
    <property type="protein sequence ID" value="CAH0724636.1"/>
    <property type="molecule type" value="Genomic_DNA"/>
</dbReference>
<keyword evidence="3" id="KW-1185">Reference proteome</keyword>
<organism evidence="2 3">
    <name type="scientific">Brenthis ino</name>
    <name type="common">lesser marbled fritillary</name>
    <dbReference type="NCBI Taxonomy" id="405034"/>
    <lineage>
        <taxon>Eukaryota</taxon>
        <taxon>Metazoa</taxon>
        <taxon>Ecdysozoa</taxon>
        <taxon>Arthropoda</taxon>
        <taxon>Hexapoda</taxon>
        <taxon>Insecta</taxon>
        <taxon>Pterygota</taxon>
        <taxon>Neoptera</taxon>
        <taxon>Endopterygota</taxon>
        <taxon>Lepidoptera</taxon>
        <taxon>Glossata</taxon>
        <taxon>Ditrysia</taxon>
        <taxon>Papilionoidea</taxon>
        <taxon>Nymphalidae</taxon>
        <taxon>Heliconiinae</taxon>
        <taxon>Argynnini</taxon>
        <taxon>Brenthis</taxon>
    </lineage>
</organism>
<gene>
    <name evidence="2" type="ORF">BINO364_LOCUS10321</name>
</gene>
<evidence type="ECO:0000313" key="2">
    <source>
        <dbReference type="EMBL" id="CAH0724636.1"/>
    </source>
</evidence>